<dbReference type="GO" id="GO:0022857">
    <property type="term" value="F:transmembrane transporter activity"/>
    <property type="evidence" value="ECO:0007669"/>
    <property type="project" value="InterPro"/>
</dbReference>
<feature type="transmembrane region" description="Helical" evidence="1">
    <location>
        <begin position="144"/>
        <end position="166"/>
    </location>
</feature>
<protein>
    <recommendedName>
        <fullName evidence="3">ECF transporter S component</fullName>
    </recommendedName>
</protein>
<dbReference type="InterPro" id="IPR024529">
    <property type="entry name" value="ECF_trnsprt_substrate-spec"/>
</dbReference>
<organism evidence="2">
    <name type="scientific">bioreactor metagenome</name>
    <dbReference type="NCBI Taxonomy" id="1076179"/>
    <lineage>
        <taxon>unclassified sequences</taxon>
        <taxon>metagenomes</taxon>
        <taxon>ecological metagenomes</taxon>
    </lineage>
</organism>
<evidence type="ECO:0008006" key="3">
    <source>
        <dbReference type="Google" id="ProtNLM"/>
    </source>
</evidence>
<gene>
    <name evidence="2" type="ORF">SDC9_75745</name>
</gene>
<proteinExistence type="predicted"/>
<feature type="transmembrane region" description="Helical" evidence="1">
    <location>
        <begin position="109"/>
        <end position="132"/>
    </location>
</feature>
<keyword evidence="1" id="KW-1133">Transmembrane helix</keyword>
<dbReference type="Pfam" id="PF12822">
    <property type="entry name" value="ECF_trnsprt"/>
    <property type="match status" value="1"/>
</dbReference>
<keyword evidence="1" id="KW-0812">Transmembrane</keyword>
<comment type="caution">
    <text evidence="2">The sequence shown here is derived from an EMBL/GenBank/DDBJ whole genome shotgun (WGS) entry which is preliminary data.</text>
</comment>
<feature type="transmembrane region" description="Helical" evidence="1">
    <location>
        <begin position="75"/>
        <end position="97"/>
    </location>
</feature>
<evidence type="ECO:0000256" key="1">
    <source>
        <dbReference type="SAM" id="Phobius"/>
    </source>
</evidence>
<reference evidence="2" key="1">
    <citation type="submission" date="2019-08" db="EMBL/GenBank/DDBJ databases">
        <authorList>
            <person name="Kucharzyk K."/>
            <person name="Murdoch R.W."/>
            <person name="Higgins S."/>
            <person name="Loffler F."/>
        </authorList>
    </citation>
    <scope>NUCLEOTIDE SEQUENCE</scope>
</reference>
<sequence>MNNKITTKEIVLGGLLLATGLILPMIFHLFGLTGQIALPMHIPVLIGGFLLSPSLALSLGIITPLVSSVLTGMPVLFPMAVIMMVELGTYAFSASVFTRRMKLPAVPTLILAMVAGRTAAGLTVALLVKLFGVKMNPLLYIKGAVLTGIPGIIIQLIFIPLLIFSIKTYKTKTTAKSS</sequence>
<feature type="transmembrane region" description="Helical" evidence="1">
    <location>
        <begin position="12"/>
        <end position="32"/>
    </location>
</feature>
<accession>A0A644YKU7</accession>
<evidence type="ECO:0000313" key="2">
    <source>
        <dbReference type="EMBL" id="MPM29205.1"/>
    </source>
</evidence>
<dbReference type="AlphaFoldDB" id="A0A644YKU7"/>
<feature type="transmembrane region" description="Helical" evidence="1">
    <location>
        <begin position="44"/>
        <end position="63"/>
    </location>
</feature>
<keyword evidence="1" id="KW-0472">Membrane</keyword>
<dbReference type="Gene3D" id="1.10.1760.20">
    <property type="match status" value="1"/>
</dbReference>
<name>A0A644YKU7_9ZZZZ</name>
<dbReference type="EMBL" id="VSSQ01005451">
    <property type="protein sequence ID" value="MPM29205.1"/>
    <property type="molecule type" value="Genomic_DNA"/>
</dbReference>